<keyword evidence="2" id="KW-1185">Reference proteome</keyword>
<keyword evidence="1" id="KW-0378">Hydrolase</keyword>
<dbReference type="InterPro" id="IPR036412">
    <property type="entry name" value="HAD-like_sf"/>
</dbReference>
<accession>A0A4R9K9T8</accession>
<evidence type="ECO:0000313" key="1">
    <source>
        <dbReference type="EMBL" id="TGL62755.1"/>
    </source>
</evidence>
<dbReference type="OrthoDB" id="9792518at2"/>
<proteinExistence type="predicted"/>
<dbReference type="SUPFAM" id="SSF56784">
    <property type="entry name" value="HAD-like"/>
    <property type="match status" value="1"/>
</dbReference>
<dbReference type="GO" id="GO:0016787">
    <property type="term" value="F:hydrolase activity"/>
    <property type="evidence" value="ECO:0007669"/>
    <property type="project" value="UniProtKB-KW"/>
</dbReference>
<dbReference type="InterPro" id="IPR023214">
    <property type="entry name" value="HAD_sf"/>
</dbReference>
<dbReference type="PANTHER" id="PTHR43885:SF1">
    <property type="entry name" value="SUPERFAMILY HYDROLASE, PUTATIVE (AFU_ORTHOLOGUE AFUA_4G13290)-RELATED"/>
    <property type="match status" value="1"/>
</dbReference>
<organism evidence="1 2">
    <name type="scientific">Leptospira ognonensis</name>
    <dbReference type="NCBI Taxonomy" id="2484945"/>
    <lineage>
        <taxon>Bacteria</taxon>
        <taxon>Pseudomonadati</taxon>
        <taxon>Spirochaetota</taxon>
        <taxon>Spirochaetia</taxon>
        <taxon>Leptospirales</taxon>
        <taxon>Leptospiraceae</taxon>
        <taxon>Leptospira</taxon>
    </lineage>
</organism>
<dbReference type="PANTHER" id="PTHR43885">
    <property type="entry name" value="HALOACID DEHALOGENASE-LIKE HYDROLASE"/>
    <property type="match status" value="1"/>
</dbReference>
<comment type="caution">
    <text evidence="1">The sequence shown here is derived from an EMBL/GenBank/DDBJ whole genome shotgun (WGS) entry which is preliminary data.</text>
</comment>
<protein>
    <submittedName>
        <fullName evidence="1">HAD family hydrolase</fullName>
    </submittedName>
</protein>
<dbReference type="AlphaFoldDB" id="A0A4R9K9T8"/>
<dbReference type="EMBL" id="RQGD01000009">
    <property type="protein sequence ID" value="TGL62755.1"/>
    <property type="molecule type" value="Genomic_DNA"/>
</dbReference>
<gene>
    <name evidence="1" type="ORF">EHQ58_02280</name>
</gene>
<dbReference type="Gene3D" id="3.40.50.1000">
    <property type="entry name" value="HAD superfamily/HAD-like"/>
    <property type="match status" value="1"/>
</dbReference>
<dbReference type="Proteomes" id="UP000297693">
    <property type="component" value="Unassembled WGS sequence"/>
</dbReference>
<evidence type="ECO:0000313" key="2">
    <source>
        <dbReference type="Proteomes" id="UP000297693"/>
    </source>
</evidence>
<reference evidence="1" key="1">
    <citation type="journal article" date="2019" name="PLoS Negl. Trop. Dis.">
        <title>Revisiting the worldwide diversity of Leptospira species in the environment.</title>
        <authorList>
            <person name="Vincent A.T."/>
            <person name="Schiettekatte O."/>
            <person name="Bourhy P."/>
            <person name="Veyrier F.J."/>
            <person name="Picardeau M."/>
        </authorList>
    </citation>
    <scope>NUCLEOTIDE SEQUENCE [LARGE SCALE GENOMIC DNA]</scope>
    <source>
        <strain evidence="1">201702476</strain>
    </source>
</reference>
<dbReference type="Gene3D" id="1.10.260.80">
    <property type="match status" value="1"/>
</dbReference>
<sequence length="186" mass="21008">MDGTLTNALHDFPAIKRELGLPLDLDILSGIDLLEDGARRDKHKKLNEIEMEIARKATPAPGVTKLLHILTENQIRMGILTRNNLQNTLATLEASGLLHFFNRDHIITRDSAAPKPDPEGLFILQSTWRCPSEEMIMIGDYIYDLQVGKAANTETIYIDPSGEFIYREQATYCVQQMDHILALDLH</sequence>
<dbReference type="InterPro" id="IPR041492">
    <property type="entry name" value="HAD_2"/>
</dbReference>
<name>A0A4R9K9T8_9LEPT</name>
<dbReference type="Pfam" id="PF13419">
    <property type="entry name" value="HAD_2"/>
    <property type="match status" value="1"/>
</dbReference>